<proteinExistence type="predicted"/>
<evidence type="ECO:0000313" key="2">
    <source>
        <dbReference type="EMBL" id="EFP81548.1"/>
    </source>
</evidence>
<feature type="region of interest" description="Disordered" evidence="1">
    <location>
        <begin position="1"/>
        <end position="44"/>
    </location>
</feature>
<dbReference type="GeneID" id="10532929"/>
<dbReference type="KEGG" id="pgr:PGTG_07797"/>
<feature type="region of interest" description="Disordered" evidence="1">
    <location>
        <begin position="100"/>
        <end position="128"/>
    </location>
</feature>
<protein>
    <submittedName>
        <fullName evidence="2">Uncharacterized protein</fullName>
    </submittedName>
</protein>
<dbReference type="VEuPathDB" id="FungiDB:PGTG_07797"/>
<reference key="1">
    <citation type="submission" date="2007-01" db="EMBL/GenBank/DDBJ databases">
        <title>The Genome Sequence of Puccinia graminis f. sp. tritici Strain CRL 75-36-700-3.</title>
        <authorList>
            <consortium name="The Broad Institute Genome Sequencing Platform"/>
            <person name="Birren B."/>
            <person name="Lander E."/>
            <person name="Galagan J."/>
            <person name="Nusbaum C."/>
            <person name="Devon K."/>
            <person name="Cuomo C."/>
            <person name="Jaffe D."/>
            <person name="Butler J."/>
            <person name="Alvarez P."/>
            <person name="Gnerre S."/>
            <person name="Grabherr M."/>
            <person name="Mauceli E."/>
            <person name="Brockman W."/>
            <person name="Young S."/>
            <person name="LaButti K."/>
            <person name="Sykes S."/>
            <person name="DeCaprio D."/>
            <person name="Crawford M."/>
            <person name="Koehrsen M."/>
            <person name="Engels R."/>
            <person name="Montgomery P."/>
            <person name="Pearson M."/>
            <person name="Howarth C."/>
            <person name="Larson L."/>
            <person name="White J."/>
            <person name="Zeng Q."/>
            <person name="Kodira C."/>
            <person name="Yandava C."/>
            <person name="Alvarado L."/>
            <person name="O'Leary S."/>
            <person name="Szabo L."/>
            <person name="Dean R."/>
            <person name="Schein J."/>
        </authorList>
    </citation>
    <scope>NUCLEOTIDE SEQUENCE</scope>
    <source>
        <strain>CRL 75-36-700-3</strain>
    </source>
</reference>
<dbReference type="Proteomes" id="UP000008783">
    <property type="component" value="Unassembled WGS sequence"/>
</dbReference>
<keyword evidence="3" id="KW-1185">Reference proteome</keyword>
<dbReference type="HOGENOM" id="CLU_1960657_0_0_1"/>
<name>E3KB05_PUCGT</name>
<dbReference type="EMBL" id="DS178279">
    <property type="protein sequence ID" value="EFP81548.1"/>
    <property type="molecule type" value="Genomic_DNA"/>
</dbReference>
<organism evidence="2 3">
    <name type="scientific">Puccinia graminis f. sp. tritici (strain CRL 75-36-700-3 / race SCCL)</name>
    <name type="common">Black stem rust fungus</name>
    <dbReference type="NCBI Taxonomy" id="418459"/>
    <lineage>
        <taxon>Eukaryota</taxon>
        <taxon>Fungi</taxon>
        <taxon>Dikarya</taxon>
        <taxon>Basidiomycota</taxon>
        <taxon>Pucciniomycotina</taxon>
        <taxon>Pucciniomycetes</taxon>
        <taxon>Pucciniales</taxon>
        <taxon>Pucciniaceae</taxon>
        <taxon>Puccinia</taxon>
    </lineage>
</organism>
<reference evidence="3" key="2">
    <citation type="journal article" date="2011" name="Proc. Natl. Acad. Sci. U.S.A.">
        <title>Obligate biotrophy features unraveled by the genomic analysis of rust fungi.</title>
        <authorList>
            <person name="Duplessis S."/>
            <person name="Cuomo C.A."/>
            <person name="Lin Y.-C."/>
            <person name="Aerts A."/>
            <person name="Tisserant E."/>
            <person name="Veneault-Fourrey C."/>
            <person name="Joly D.L."/>
            <person name="Hacquard S."/>
            <person name="Amselem J."/>
            <person name="Cantarel B.L."/>
            <person name="Chiu R."/>
            <person name="Coutinho P.M."/>
            <person name="Feau N."/>
            <person name="Field M."/>
            <person name="Frey P."/>
            <person name="Gelhaye E."/>
            <person name="Goldberg J."/>
            <person name="Grabherr M.G."/>
            <person name="Kodira C.D."/>
            <person name="Kohler A."/>
            <person name="Kuees U."/>
            <person name="Lindquist E.A."/>
            <person name="Lucas S.M."/>
            <person name="Mago R."/>
            <person name="Mauceli E."/>
            <person name="Morin E."/>
            <person name="Murat C."/>
            <person name="Pangilinan J.L."/>
            <person name="Park R."/>
            <person name="Pearson M."/>
            <person name="Quesneville H."/>
            <person name="Rouhier N."/>
            <person name="Sakthikumar S."/>
            <person name="Salamov A.A."/>
            <person name="Schmutz J."/>
            <person name="Selles B."/>
            <person name="Shapiro H."/>
            <person name="Tanguay P."/>
            <person name="Tuskan G.A."/>
            <person name="Henrissat B."/>
            <person name="Van de Peer Y."/>
            <person name="Rouze P."/>
            <person name="Ellis J.G."/>
            <person name="Dodds P.N."/>
            <person name="Schein J.E."/>
            <person name="Zhong S."/>
            <person name="Hamelin R.C."/>
            <person name="Grigoriev I.V."/>
            <person name="Szabo L.J."/>
            <person name="Martin F."/>
        </authorList>
    </citation>
    <scope>NUCLEOTIDE SEQUENCE [LARGE SCALE GENOMIC DNA]</scope>
    <source>
        <strain evidence="3">CRL 75-36-700-3 / race SCCL</strain>
    </source>
</reference>
<gene>
    <name evidence="2" type="ORF">PGTG_07797</name>
</gene>
<evidence type="ECO:0000256" key="1">
    <source>
        <dbReference type="SAM" id="MobiDB-lite"/>
    </source>
</evidence>
<evidence type="ECO:0000313" key="3">
    <source>
        <dbReference type="Proteomes" id="UP000008783"/>
    </source>
</evidence>
<dbReference type="RefSeq" id="XP_003325967.1">
    <property type="nucleotide sequence ID" value="XM_003325919.1"/>
</dbReference>
<sequence length="128" mass="13490">MVLPQANPYDPTLGRMGPRPGSYTDVPPGAGFRSSPAPGVRSSARLVASEPLPPFPTLNHHLTQWTSRGCRIGSVRIGSDRPDQLEIGRAWFPLLRTGFGGSGVGSGRSASGMGRDGSRGVSFSNRSE</sequence>
<dbReference type="InParanoid" id="E3KB05"/>
<accession>E3KB05</accession>
<dbReference type="AlphaFoldDB" id="E3KB05"/>